<evidence type="ECO:0000313" key="4">
    <source>
        <dbReference type="Proteomes" id="UP000278807"/>
    </source>
</evidence>
<reference evidence="3 4" key="2">
    <citation type="submission" date="2018-11" db="EMBL/GenBank/DDBJ databases">
        <authorList>
            <consortium name="Pathogen Informatics"/>
        </authorList>
    </citation>
    <scope>NUCLEOTIDE SEQUENCE [LARGE SCALE GENOMIC DNA]</scope>
</reference>
<feature type="compositionally biased region" description="Polar residues" evidence="1">
    <location>
        <begin position="319"/>
        <end position="331"/>
    </location>
</feature>
<proteinExistence type="predicted"/>
<feature type="compositionally biased region" description="Low complexity" evidence="1">
    <location>
        <begin position="237"/>
        <end position="251"/>
    </location>
</feature>
<feature type="compositionally biased region" description="Basic and acidic residues" evidence="1">
    <location>
        <begin position="272"/>
        <end position="288"/>
    </location>
</feature>
<dbReference type="STRING" id="102285.A0A0R3T2H2"/>
<feature type="compositionally biased region" description="Basic and acidic residues" evidence="1">
    <location>
        <begin position="411"/>
        <end position="424"/>
    </location>
</feature>
<feature type="region of interest" description="Disordered" evidence="1">
    <location>
        <begin position="144"/>
        <end position="520"/>
    </location>
</feature>
<feature type="compositionally biased region" description="Polar residues" evidence="1">
    <location>
        <begin position="216"/>
        <end position="225"/>
    </location>
</feature>
<feature type="compositionally biased region" description="Basic and acidic residues" evidence="1">
    <location>
        <begin position="303"/>
        <end position="318"/>
    </location>
</feature>
<evidence type="ECO:0000313" key="5">
    <source>
        <dbReference type="WBParaSite" id="HNAJ_0000113401-mRNA-1"/>
    </source>
</evidence>
<feature type="compositionally biased region" description="Polar residues" evidence="1">
    <location>
        <begin position="438"/>
        <end position="450"/>
    </location>
</feature>
<evidence type="ECO:0000313" key="3">
    <source>
        <dbReference type="EMBL" id="VDN96993.1"/>
    </source>
</evidence>
<feature type="region of interest" description="Disordered" evidence="1">
    <location>
        <begin position="41"/>
        <end position="61"/>
    </location>
</feature>
<feature type="compositionally biased region" description="Basic and acidic residues" evidence="1">
    <location>
        <begin position="385"/>
        <end position="402"/>
    </location>
</feature>
<keyword evidence="2" id="KW-0732">Signal</keyword>
<feature type="compositionally biased region" description="Basic and acidic residues" evidence="1">
    <location>
        <begin position="198"/>
        <end position="215"/>
    </location>
</feature>
<evidence type="ECO:0000256" key="2">
    <source>
        <dbReference type="SAM" id="SignalP"/>
    </source>
</evidence>
<name>A0A0R3T2H2_RODNA</name>
<feature type="signal peptide" evidence="2">
    <location>
        <begin position="1"/>
        <end position="19"/>
    </location>
</feature>
<dbReference type="AlphaFoldDB" id="A0A0R3T2H2"/>
<feature type="chain" id="PRO_5043131638" evidence="2">
    <location>
        <begin position="20"/>
        <end position="520"/>
    </location>
</feature>
<keyword evidence="4" id="KW-1185">Reference proteome</keyword>
<sequence>MFIERLPLLIFILFSTGLAQFFDGMSYPELDYANSYFNDDTDPYEQDFSESDSIVEDDEDDKQGWTVVSEEEVAELAGRIEAAERHEQFAKDADHFSTVVPATTEEFVTDAAEELESEEKEEGEEIESTTTPLQTVASLFSHLFSTSPSTDDGILEESRADANEPESHNKEGMNLSSETELQKEEKVMEASTTEEEAEASKPEELIKESEGETSKFTELTMTTEKQSPKLDKETSDTETTITTSVDEVATTETEETKPTEITPESDVEFENVDGKSAEMETEPPKLEEFSSAMETKQSQIMEETEKKTESTIRHEDKSQIMTDTPYSTTRMQEIEPKTLIAEDDASSSLKAAVPSSEEKTEKNEWEASESEEVNSKSKTSSQEIVEPHKEDEPNILKSKDETEPAPEVIETENKTHLLSEKESPEISGTVEAEKEVQRSTLKLTQETTVDTEIPKSEEKNTESREPVEEASIIASKAATVNYDEPATPTQTDDENTQGPQTEEVSQEITEELRAASSESL</sequence>
<feature type="compositionally biased region" description="Basic and acidic residues" evidence="1">
    <location>
        <begin position="226"/>
        <end position="235"/>
    </location>
</feature>
<feature type="compositionally biased region" description="Polar residues" evidence="1">
    <location>
        <begin position="292"/>
        <end position="301"/>
    </location>
</feature>
<feature type="compositionally biased region" description="Basic and acidic residues" evidence="1">
    <location>
        <begin position="356"/>
        <end position="365"/>
    </location>
</feature>
<organism evidence="5">
    <name type="scientific">Rodentolepis nana</name>
    <name type="common">Dwarf tapeworm</name>
    <name type="synonym">Hymenolepis nana</name>
    <dbReference type="NCBI Taxonomy" id="102285"/>
    <lineage>
        <taxon>Eukaryota</taxon>
        <taxon>Metazoa</taxon>
        <taxon>Spiralia</taxon>
        <taxon>Lophotrochozoa</taxon>
        <taxon>Platyhelminthes</taxon>
        <taxon>Cestoda</taxon>
        <taxon>Eucestoda</taxon>
        <taxon>Cyclophyllidea</taxon>
        <taxon>Hymenolepididae</taxon>
        <taxon>Rodentolepis</taxon>
    </lineage>
</organism>
<feature type="compositionally biased region" description="Basic and acidic residues" evidence="1">
    <location>
        <begin position="452"/>
        <end position="467"/>
    </location>
</feature>
<dbReference type="EMBL" id="UZAE01000402">
    <property type="protein sequence ID" value="VDN96993.1"/>
    <property type="molecule type" value="Genomic_DNA"/>
</dbReference>
<dbReference type="Proteomes" id="UP000278807">
    <property type="component" value="Unassembled WGS sequence"/>
</dbReference>
<feature type="region of interest" description="Disordered" evidence="1">
    <location>
        <begin position="111"/>
        <end position="132"/>
    </location>
</feature>
<reference evidence="5" key="1">
    <citation type="submission" date="2017-02" db="UniProtKB">
        <authorList>
            <consortium name="WormBaseParasite"/>
        </authorList>
    </citation>
    <scope>IDENTIFICATION</scope>
</reference>
<feature type="compositionally biased region" description="Acidic residues" evidence="1">
    <location>
        <begin position="111"/>
        <end position="127"/>
    </location>
</feature>
<accession>A0A0R3T2H2</accession>
<dbReference type="OrthoDB" id="10595317at2759"/>
<feature type="compositionally biased region" description="Basic and acidic residues" evidence="1">
    <location>
        <begin position="156"/>
        <end position="171"/>
    </location>
</feature>
<gene>
    <name evidence="3" type="ORF">HNAJ_LOCUS1134</name>
</gene>
<dbReference type="WBParaSite" id="HNAJ_0000113401-mRNA-1">
    <property type="protein sequence ID" value="HNAJ_0000113401-mRNA-1"/>
    <property type="gene ID" value="HNAJ_0000113401"/>
</dbReference>
<protein>
    <submittedName>
        <fullName evidence="5">SEA domain-containing protein</fullName>
    </submittedName>
</protein>
<evidence type="ECO:0000256" key="1">
    <source>
        <dbReference type="SAM" id="MobiDB-lite"/>
    </source>
</evidence>